<name>A0A1B2RVZ2_9VIRU</name>
<dbReference type="EMBL" id="KX643370">
    <property type="protein sequence ID" value="AOC55172.1"/>
    <property type="molecule type" value="Genomic_DNA"/>
</dbReference>
<keyword evidence="2" id="KW-1185">Reference proteome</keyword>
<dbReference type="KEGG" id="vg:30902664"/>
<dbReference type="Proteomes" id="UP000149121">
    <property type="component" value="Segment"/>
</dbReference>
<organism evidence="1 2">
    <name type="scientific">Lymphocystis disease virus 3</name>
    <dbReference type="NCBI Taxonomy" id="2560566"/>
    <lineage>
        <taxon>Viruses</taxon>
        <taxon>Varidnaviria</taxon>
        <taxon>Bamfordvirae</taxon>
        <taxon>Nucleocytoviricota</taxon>
        <taxon>Megaviricetes</taxon>
        <taxon>Pimascovirales</taxon>
        <taxon>Pimascovirales incertae sedis</taxon>
        <taxon>Iridoviridae</taxon>
        <taxon>Alphairidovirinae</taxon>
        <taxon>Lymphocystivirus</taxon>
        <taxon>Lymphocystivirus sparus1</taxon>
    </lineage>
</organism>
<protein>
    <submittedName>
        <fullName evidence="1">Uncharacterized protein</fullName>
    </submittedName>
</protein>
<sequence length="67" mass="8099">MIFYLRSSAVLKYLSTFSIKTNSLNPKLYLLQVKIIYFEISRFQRITLNLYSFAYQKFCNRVRAVFK</sequence>
<accession>A0A1B2RVZ2</accession>
<reference evidence="1 2" key="1">
    <citation type="journal article" date="2016" name="J. Virol.">
        <title>Concurrence of Iridovirus, Polyomavirus, and a Unique Member of a New Group of Fish Papillomaviruses in Lymphocystis Disease-Affected Gilthead Sea Bream.</title>
        <authorList>
            <person name="Lopez-Bueno A."/>
            <person name="Mavian C."/>
            <person name="Labella A.M."/>
            <person name="Castro D."/>
            <person name="Borrego J.J."/>
            <person name="Alcami A."/>
            <person name="Alejo A."/>
        </authorList>
    </citation>
    <scope>NUCLEOTIDE SEQUENCE [LARGE SCALE GENOMIC DNA]</scope>
    <source>
        <strain evidence="1">SA9</strain>
    </source>
</reference>
<evidence type="ECO:0000313" key="1">
    <source>
        <dbReference type="EMBL" id="AOC55172.1"/>
    </source>
</evidence>
<proteinExistence type="predicted"/>
<gene>
    <name evidence="1" type="ORF">LCDVSa088L</name>
</gene>
<evidence type="ECO:0000313" key="2">
    <source>
        <dbReference type="Proteomes" id="UP000149121"/>
    </source>
</evidence>